<keyword evidence="4" id="KW-1185">Reference proteome</keyword>
<gene>
    <name evidence="3" type="ORF">COHA_001620</name>
</gene>
<dbReference type="PANTHER" id="PTHR11440">
    <property type="entry name" value="LECITHIN-CHOLESTEROL ACYLTRANSFERASE-RELATED"/>
    <property type="match status" value="1"/>
</dbReference>
<dbReference type="GO" id="GO:0006629">
    <property type="term" value="P:lipid metabolic process"/>
    <property type="evidence" value="ECO:0007669"/>
    <property type="project" value="InterPro"/>
</dbReference>
<protein>
    <submittedName>
        <fullName evidence="3">Uncharacterized protein</fullName>
    </submittedName>
</protein>
<evidence type="ECO:0000313" key="4">
    <source>
        <dbReference type="Proteomes" id="UP001205105"/>
    </source>
</evidence>
<dbReference type="SUPFAM" id="SSF53474">
    <property type="entry name" value="alpha/beta-Hydrolases"/>
    <property type="match status" value="1"/>
</dbReference>
<feature type="signal peptide" evidence="2">
    <location>
        <begin position="1"/>
        <end position="38"/>
    </location>
</feature>
<dbReference type="Pfam" id="PF02450">
    <property type="entry name" value="LCAT"/>
    <property type="match status" value="1"/>
</dbReference>
<organism evidence="3 4">
    <name type="scientific">Chlorella ohadii</name>
    <dbReference type="NCBI Taxonomy" id="2649997"/>
    <lineage>
        <taxon>Eukaryota</taxon>
        <taxon>Viridiplantae</taxon>
        <taxon>Chlorophyta</taxon>
        <taxon>core chlorophytes</taxon>
        <taxon>Trebouxiophyceae</taxon>
        <taxon>Chlorellales</taxon>
        <taxon>Chlorellaceae</taxon>
        <taxon>Chlorella clade</taxon>
        <taxon>Chlorella</taxon>
    </lineage>
</organism>
<dbReference type="EMBL" id="JADXDR010000024">
    <property type="protein sequence ID" value="KAI7844736.1"/>
    <property type="molecule type" value="Genomic_DNA"/>
</dbReference>
<feature type="chain" id="PRO_5042091998" evidence="2">
    <location>
        <begin position="39"/>
        <end position="402"/>
    </location>
</feature>
<accession>A0AAD5DXB7</accession>
<dbReference type="InterPro" id="IPR003386">
    <property type="entry name" value="LACT/PDAT_acylTrfase"/>
</dbReference>
<keyword evidence="2" id="KW-0732">Signal</keyword>
<sequence>MRLDWPSVPHWWCPRTSFGGWRLAWLNLLSLLPGRFDCWSDTFRMECRGGGQCRSPAGVDVRPKTGFESGMGVAPGIPGGFGKTFGPLADALEQLGWSRGGDMRAHLYDWRLPPADWVRPGGSFDRLQQEIEAAADEFGRPVVAISLSLGSLYFGAFSRRHVSAAWAERHLAAHISLSGTWAGSLWAPLAIAAGGQDPESQGLNPLVAALQQDTLKSLLHSTPVLPFLSPAPAVFGKEALVEDATSGERYSAARMGDWLQDSGAQQASRPRFKWNYNAARQGYACFGVDTVTSITVLPPGQGGRRYDLHYGDGDGTVPLPSLQVCEDWKAVAAQAGAAVPRNSSNDGSSGSLSGSKQPATHVRHYPGMRHTDIIHSGAAFADVLEALLKLGSAAVESHSSAA</sequence>
<proteinExistence type="predicted"/>
<feature type="region of interest" description="Disordered" evidence="1">
    <location>
        <begin position="338"/>
        <end position="362"/>
    </location>
</feature>
<dbReference type="GO" id="GO:0008374">
    <property type="term" value="F:O-acyltransferase activity"/>
    <property type="evidence" value="ECO:0007669"/>
    <property type="project" value="InterPro"/>
</dbReference>
<dbReference type="AlphaFoldDB" id="A0AAD5DXB7"/>
<dbReference type="Proteomes" id="UP001205105">
    <property type="component" value="Unassembled WGS sequence"/>
</dbReference>
<comment type="caution">
    <text evidence="3">The sequence shown here is derived from an EMBL/GenBank/DDBJ whole genome shotgun (WGS) entry which is preliminary data.</text>
</comment>
<evidence type="ECO:0000256" key="2">
    <source>
        <dbReference type="SAM" id="SignalP"/>
    </source>
</evidence>
<reference evidence="3" key="1">
    <citation type="submission" date="2020-11" db="EMBL/GenBank/DDBJ databases">
        <title>Chlorella ohadii genome sequencing and assembly.</title>
        <authorList>
            <person name="Murik O."/>
            <person name="Treves H."/>
            <person name="Kedem I."/>
            <person name="Shotland Y."/>
            <person name="Kaplan A."/>
        </authorList>
    </citation>
    <scope>NUCLEOTIDE SEQUENCE</scope>
    <source>
        <strain evidence="3">1</strain>
    </source>
</reference>
<dbReference type="InterPro" id="IPR029058">
    <property type="entry name" value="AB_hydrolase_fold"/>
</dbReference>
<name>A0AAD5DXB7_9CHLO</name>
<feature type="compositionally biased region" description="Low complexity" evidence="1">
    <location>
        <begin position="338"/>
        <end position="355"/>
    </location>
</feature>
<evidence type="ECO:0000313" key="3">
    <source>
        <dbReference type="EMBL" id="KAI7844736.1"/>
    </source>
</evidence>
<dbReference type="Gene3D" id="3.40.50.1820">
    <property type="entry name" value="alpha/beta hydrolase"/>
    <property type="match status" value="1"/>
</dbReference>
<evidence type="ECO:0000256" key="1">
    <source>
        <dbReference type="SAM" id="MobiDB-lite"/>
    </source>
</evidence>